<dbReference type="AlphaFoldDB" id="A0A948WQG7"/>
<sequence>MTSGYLEEAVSPDHNNNVGLYVVGDTLHAFTMENADAPLQQRVVHWYTRASDGSWKENPDNGFADAVCQVSDAPTALCNAYLTQDDHLYWRIIAIQEGADKTSQRYLFEVQDGKATLLDTPPAGEISIWMDDTTAFMAVCGDTIVVMDNGMKPCAYDSQGNPVQMEFPEFNGSGRLLCGNAGGFYWLDGENNLQYSLVGGTTAETVLDGSRYALTSPGMFVSSAAVTANDTIYIQMGDGNTSSQKQFLYRYRWDDTLQATQGGDLTVFSLYESPTVAAAVDEMIKQTGANVTYTYALEESTEQGQAVVSGSREDALTQLNTQLLAGSGPDVIILDDMPVQSMIEKGVLADLTGKVNIDGLLPNMAGVWTTETGLYAVPARCFPLLFGGTDEVINTIPDAETLAQQLASEPSINQGEYDWQTDATPLMMFYNTEQLFDTFSPLSVGRIWQGGELNAEVCRTFVEMMGKICQGGGSTLKGMSGEPSAYSGTSYYTPSNGTGASFMNAGSNAFCKLEYSLGGLGSYFQYYTQLSGTQTSAIVRPMTTAAGQSCIQPSCVAGGQCLGPKPGGGGAVFADFAG</sequence>
<proteinExistence type="predicted"/>
<reference evidence="1" key="1">
    <citation type="journal article" date="2021" name="PeerJ">
        <title>Extensive microbial diversity within the chicken gut microbiome revealed by metagenomics and culture.</title>
        <authorList>
            <person name="Gilroy R."/>
            <person name="Ravi A."/>
            <person name="Getino M."/>
            <person name="Pursley I."/>
            <person name="Horton D.L."/>
            <person name="Alikhan N.F."/>
            <person name="Baker D."/>
            <person name="Gharbi K."/>
            <person name="Hall N."/>
            <person name="Watson M."/>
            <person name="Adriaenssens E.M."/>
            <person name="Foster-Nyarko E."/>
            <person name="Jarju S."/>
            <person name="Secka A."/>
            <person name="Antonio M."/>
            <person name="Oren A."/>
            <person name="Chaudhuri R.R."/>
            <person name="La Ragione R."/>
            <person name="Hildebrand F."/>
            <person name="Pallen M.J."/>
        </authorList>
    </citation>
    <scope>NUCLEOTIDE SEQUENCE</scope>
    <source>
        <strain evidence="1">B5_2728</strain>
    </source>
</reference>
<gene>
    <name evidence="1" type="ORF">H9882_06605</name>
</gene>
<evidence type="ECO:0000313" key="1">
    <source>
        <dbReference type="EMBL" id="MBU3806542.1"/>
    </source>
</evidence>
<protein>
    <submittedName>
        <fullName evidence="1">Uncharacterized protein</fullName>
    </submittedName>
</protein>
<dbReference type="SUPFAM" id="SSF53850">
    <property type="entry name" value="Periplasmic binding protein-like II"/>
    <property type="match status" value="1"/>
</dbReference>
<reference evidence="1" key="2">
    <citation type="submission" date="2021-04" db="EMBL/GenBank/DDBJ databases">
        <authorList>
            <person name="Gilroy R."/>
        </authorList>
    </citation>
    <scope>NUCLEOTIDE SEQUENCE</scope>
    <source>
        <strain evidence="1">B5_2728</strain>
    </source>
</reference>
<name>A0A948WQG7_9FIRM</name>
<accession>A0A948WQG7</accession>
<dbReference type="Gene3D" id="3.40.190.10">
    <property type="entry name" value="Periplasmic binding protein-like II"/>
    <property type="match status" value="1"/>
</dbReference>
<evidence type="ECO:0000313" key="2">
    <source>
        <dbReference type="Proteomes" id="UP000713596"/>
    </source>
</evidence>
<dbReference type="EMBL" id="JAHLFP010000056">
    <property type="protein sequence ID" value="MBU3806542.1"/>
    <property type="molecule type" value="Genomic_DNA"/>
</dbReference>
<organism evidence="1 2">
    <name type="scientific">Candidatus Allofournierella pullistercoris</name>
    <dbReference type="NCBI Taxonomy" id="2838597"/>
    <lineage>
        <taxon>Bacteria</taxon>
        <taxon>Bacillati</taxon>
        <taxon>Bacillota</taxon>
        <taxon>Clostridia</taxon>
        <taxon>Eubacteriales</taxon>
        <taxon>Oscillospiraceae</taxon>
        <taxon>Allofournierella</taxon>
    </lineage>
</organism>
<dbReference type="Proteomes" id="UP000713596">
    <property type="component" value="Unassembled WGS sequence"/>
</dbReference>
<comment type="caution">
    <text evidence="1">The sequence shown here is derived from an EMBL/GenBank/DDBJ whole genome shotgun (WGS) entry which is preliminary data.</text>
</comment>